<dbReference type="InterPro" id="IPR036271">
    <property type="entry name" value="Tet_transcr_reg_TetR-rel_C_sf"/>
</dbReference>
<reference evidence="6" key="1">
    <citation type="submission" date="2018-06" db="EMBL/GenBank/DDBJ databases">
        <authorList>
            <person name="Zhirakovskaya E."/>
        </authorList>
    </citation>
    <scope>NUCLEOTIDE SEQUENCE</scope>
</reference>
<dbReference type="SUPFAM" id="SSF46689">
    <property type="entry name" value="Homeodomain-like"/>
    <property type="match status" value="1"/>
</dbReference>
<gene>
    <name evidence="6" type="ORF">MNBD_PLANCTO03-1528</name>
</gene>
<dbReference type="InterPro" id="IPR050109">
    <property type="entry name" value="HTH-type_TetR-like_transc_reg"/>
</dbReference>
<keyword evidence="2" id="KW-0805">Transcription regulation</keyword>
<dbReference type="GO" id="GO:0003700">
    <property type="term" value="F:DNA-binding transcription factor activity"/>
    <property type="evidence" value="ECO:0007669"/>
    <property type="project" value="TreeGrafter"/>
</dbReference>
<evidence type="ECO:0000256" key="4">
    <source>
        <dbReference type="ARBA" id="ARBA00023163"/>
    </source>
</evidence>
<dbReference type="InterPro" id="IPR001647">
    <property type="entry name" value="HTH_TetR"/>
</dbReference>
<dbReference type="EMBL" id="UOGK01000771">
    <property type="protein sequence ID" value="VAX42866.1"/>
    <property type="molecule type" value="Genomic_DNA"/>
</dbReference>
<evidence type="ECO:0000256" key="3">
    <source>
        <dbReference type="ARBA" id="ARBA00023125"/>
    </source>
</evidence>
<dbReference type="Gene3D" id="1.10.10.60">
    <property type="entry name" value="Homeodomain-like"/>
    <property type="match status" value="1"/>
</dbReference>
<keyword evidence="1" id="KW-0678">Repressor</keyword>
<dbReference type="PANTHER" id="PTHR30055">
    <property type="entry name" value="HTH-TYPE TRANSCRIPTIONAL REGULATOR RUTR"/>
    <property type="match status" value="1"/>
</dbReference>
<dbReference type="GO" id="GO:0000976">
    <property type="term" value="F:transcription cis-regulatory region binding"/>
    <property type="evidence" value="ECO:0007669"/>
    <property type="project" value="TreeGrafter"/>
</dbReference>
<evidence type="ECO:0000313" key="6">
    <source>
        <dbReference type="EMBL" id="VAX42866.1"/>
    </source>
</evidence>
<dbReference type="SUPFAM" id="SSF48498">
    <property type="entry name" value="Tetracyclin repressor-like, C-terminal domain"/>
    <property type="match status" value="1"/>
</dbReference>
<keyword evidence="4" id="KW-0804">Transcription</keyword>
<dbReference type="Pfam" id="PF17932">
    <property type="entry name" value="TetR_C_24"/>
    <property type="match status" value="1"/>
</dbReference>
<dbReference type="Gene3D" id="1.10.357.10">
    <property type="entry name" value="Tetracycline Repressor, domain 2"/>
    <property type="match status" value="1"/>
</dbReference>
<evidence type="ECO:0000256" key="1">
    <source>
        <dbReference type="ARBA" id="ARBA00022491"/>
    </source>
</evidence>
<dbReference type="Pfam" id="PF00440">
    <property type="entry name" value="TetR_N"/>
    <property type="match status" value="1"/>
</dbReference>
<proteinExistence type="predicted"/>
<protein>
    <recommendedName>
        <fullName evidence="5">HTH tetR-type domain-containing protein</fullName>
    </recommendedName>
</protein>
<dbReference type="InterPro" id="IPR023772">
    <property type="entry name" value="DNA-bd_HTH_TetR-type_CS"/>
</dbReference>
<dbReference type="PROSITE" id="PS01081">
    <property type="entry name" value="HTH_TETR_1"/>
    <property type="match status" value="1"/>
</dbReference>
<evidence type="ECO:0000256" key="2">
    <source>
        <dbReference type="ARBA" id="ARBA00023015"/>
    </source>
</evidence>
<name>A0A3B1DJE2_9ZZZZ</name>
<accession>A0A3B1DJE2</accession>
<dbReference type="PROSITE" id="PS50977">
    <property type="entry name" value="HTH_TETR_2"/>
    <property type="match status" value="1"/>
</dbReference>
<dbReference type="PRINTS" id="PR00455">
    <property type="entry name" value="HTHTETR"/>
</dbReference>
<evidence type="ECO:0000259" key="5">
    <source>
        <dbReference type="PROSITE" id="PS50977"/>
    </source>
</evidence>
<feature type="domain" description="HTH tetR-type" evidence="5">
    <location>
        <begin position="34"/>
        <end position="94"/>
    </location>
</feature>
<keyword evidence="3" id="KW-0238">DNA-binding</keyword>
<dbReference type="PANTHER" id="PTHR30055:SF175">
    <property type="entry name" value="HTH-TYPE TRANSCRIPTIONAL REPRESSOR KSTR2"/>
    <property type="match status" value="1"/>
</dbReference>
<organism evidence="6">
    <name type="scientific">hydrothermal vent metagenome</name>
    <dbReference type="NCBI Taxonomy" id="652676"/>
    <lineage>
        <taxon>unclassified sequences</taxon>
        <taxon>metagenomes</taxon>
        <taxon>ecological metagenomes</taxon>
    </lineage>
</organism>
<dbReference type="InterPro" id="IPR009057">
    <property type="entry name" value="Homeodomain-like_sf"/>
</dbReference>
<sequence length="237" mass="26256">MKGALVTLQRGEQVFGSSPGPGAPTERTSTLSTEQRLDHILEIATQCIARDGYTKASMRTIAAAAGISLAGLYHYFENKEKMLFLIQFRSFSALLRRLQERLHGIGNPEDRLRVAVLAHVMHYAHDKPALRVCAHEFDTLTGQAHEEVAHLRHQIYDILRAIVDRLLEKCAPGSSLNAHVATMSLFGSLNWLYQWYDPREDRSPAGLAQLISDQFLGGLLGASSPANQPPQHNGPPR</sequence>
<dbReference type="InterPro" id="IPR041490">
    <property type="entry name" value="KstR2_TetR_C"/>
</dbReference>
<dbReference type="AlphaFoldDB" id="A0A3B1DJE2"/>